<dbReference type="SUPFAM" id="SSF75005">
    <property type="entry name" value="Arabinanase/levansucrase/invertase"/>
    <property type="match status" value="1"/>
</dbReference>
<evidence type="ECO:0000313" key="6">
    <source>
        <dbReference type="EMBL" id="GAA2581457.1"/>
    </source>
</evidence>
<dbReference type="RefSeq" id="WP_344229213.1">
    <property type="nucleotide sequence ID" value="NZ_BAAARI010000012.1"/>
</dbReference>
<comment type="caution">
    <text evidence="6">The sequence shown here is derived from an EMBL/GenBank/DDBJ whole genome shotgun (WGS) entry which is preliminary data.</text>
</comment>
<dbReference type="Pfam" id="PF04616">
    <property type="entry name" value="Glyco_hydro_43"/>
    <property type="match status" value="1"/>
</dbReference>
<dbReference type="PANTHER" id="PTHR42812:SF12">
    <property type="entry name" value="BETA-XYLOSIDASE-RELATED"/>
    <property type="match status" value="1"/>
</dbReference>
<dbReference type="InterPro" id="IPR006710">
    <property type="entry name" value="Glyco_hydro_43"/>
</dbReference>
<name>A0ABN3PE52_9MICO</name>
<keyword evidence="7" id="KW-1185">Reference proteome</keyword>
<dbReference type="EMBL" id="BAAARI010000012">
    <property type="protein sequence ID" value="GAA2581457.1"/>
    <property type="molecule type" value="Genomic_DNA"/>
</dbReference>
<dbReference type="GO" id="GO:0016787">
    <property type="term" value="F:hydrolase activity"/>
    <property type="evidence" value="ECO:0007669"/>
    <property type="project" value="UniProtKB-KW"/>
</dbReference>
<proteinExistence type="inferred from homology"/>
<dbReference type="InterPro" id="IPR013320">
    <property type="entry name" value="ConA-like_dom_sf"/>
</dbReference>
<evidence type="ECO:0000256" key="2">
    <source>
        <dbReference type="ARBA" id="ARBA00022801"/>
    </source>
</evidence>
<keyword evidence="2 4" id="KW-0378">Hydrolase</keyword>
<evidence type="ECO:0000256" key="3">
    <source>
        <dbReference type="ARBA" id="ARBA00023295"/>
    </source>
</evidence>
<evidence type="ECO:0000256" key="4">
    <source>
        <dbReference type="RuleBase" id="RU361187"/>
    </source>
</evidence>
<sequence length="506" mass="53556">MGRYRNPILPGCHPDPSISRFGDRYVLVTSSFEYLPGLPVHVSEDLVNWTLAGHALHRPGQIDLSGLTSSSGTYAPTVREVGGRLVVVCTVVGPEEGEWSGRTGHFLVTADAPEGPWSDPVWIDGVGGFDPSITVDGDRVWLCGTREAVEGYWPGRTEVWVAELDLASGALLSEPVVIWTGAAVGAVWAEGPHLLPHPDGGWMLLVAEGGTDLEHAVCVAYADRIEGPYTPDAGNPRLSHRDLGPVAPIVAVGHADLVEDGDGRSWATVLALHPVDGRRGILGRRTSLVPVAWADGRPLFAPGVGRVEEVVTAEGVPDQRPWPTRIEEHFAGELLDLEWNGAGRLPEEFASWGADGLLLPGGAEPSKTAGVSFLGRRLPDENSDVSLRVRIAAQDDAFRAGILLRVSDAQQLELSVTGAGEAIAVLAGAEIGRLSLGGDAIGDELELTLRIRDLTARVFVGEEELASCELDALAPQPPRGFIGAWVGPVAVGSGQARITRFTLSAG</sequence>
<keyword evidence="3 4" id="KW-0326">Glycosidase</keyword>
<evidence type="ECO:0000259" key="5">
    <source>
        <dbReference type="Pfam" id="PF17851"/>
    </source>
</evidence>
<protein>
    <submittedName>
        <fullName evidence="6">Glycoside hydrolase family 43 protein</fullName>
    </submittedName>
</protein>
<evidence type="ECO:0000256" key="1">
    <source>
        <dbReference type="ARBA" id="ARBA00009865"/>
    </source>
</evidence>
<gene>
    <name evidence="6" type="ORF">GCM10009862_20770</name>
</gene>
<organism evidence="6 7">
    <name type="scientific">Microbacterium binotii</name>
    <dbReference type="NCBI Taxonomy" id="462710"/>
    <lineage>
        <taxon>Bacteria</taxon>
        <taxon>Bacillati</taxon>
        <taxon>Actinomycetota</taxon>
        <taxon>Actinomycetes</taxon>
        <taxon>Micrococcales</taxon>
        <taxon>Microbacteriaceae</taxon>
        <taxon>Microbacterium</taxon>
    </lineage>
</organism>
<dbReference type="InterPro" id="IPR041542">
    <property type="entry name" value="GH43_C2"/>
</dbReference>
<dbReference type="Proteomes" id="UP001500274">
    <property type="component" value="Unassembled WGS sequence"/>
</dbReference>
<reference evidence="6 7" key="1">
    <citation type="journal article" date="2019" name="Int. J. Syst. Evol. Microbiol.">
        <title>The Global Catalogue of Microorganisms (GCM) 10K type strain sequencing project: providing services to taxonomists for standard genome sequencing and annotation.</title>
        <authorList>
            <consortium name="The Broad Institute Genomics Platform"/>
            <consortium name="The Broad Institute Genome Sequencing Center for Infectious Disease"/>
            <person name="Wu L."/>
            <person name="Ma J."/>
        </authorList>
    </citation>
    <scope>NUCLEOTIDE SEQUENCE [LARGE SCALE GENOMIC DNA]</scope>
    <source>
        <strain evidence="6 7">JCM 16365</strain>
    </source>
</reference>
<dbReference type="Gene3D" id="2.115.10.20">
    <property type="entry name" value="Glycosyl hydrolase domain, family 43"/>
    <property type="match status" value="1"/>
</dbReference>
<dbReference type="InterPro" id="IPR051795">
    <property type="entry name" value="Glycosyl_Hydrlase_43"/>
</dbReference>
<accession>A0ABN3PE52</accession>
<evidence type="ECO:0000313" key="7">
    <source>
        <dbReference type="Proteomes" id="UP001500274"/>
    </source>
</evidence>
<comment type="similarity">
    <text evidence="1 4">Belongs to the glycosyl hydrolase 43 family.</text>
</comment>
<dbReference type="Pfam" id="PF17851">
    <property type="entry name" value="GH43_C2"/>
    <property type="match status" value="1"/>
</dbReference>
<dbReference type="PANTHER" id="PTHR42812">
    <property type="entry name" value="BETA-XYLOSIDASE"/>
    <property type="match status" value="1"/>
</dbReference>
<feature type="domain" description="Beta-xylosidase C-terminal Concanavalin A-like" evidence="5">
    <location>
        <begin position="328"/>
        <end position="496"/>
    </location>
</feature>
<dbReference type="CDD" id="cd18617">
    <property type="entry name" value="GH43_XynB-like"/>
    <property type="match status" value="1"/>
</dbReference>
<dbReference type="Gene3D" id="2.60.120.200">
    <property type="match status" value="1"/>
</dbReference>
<dbReference type="SUPFAM" id="SSF49899">
    <property type="entry name" value="Concanavalin A-like lectins/glucanases"/>
    <property type="match status" value="1"/>
</dbReference>
<dbReference type="InterPro" id="IPR023296">
    <property type="entry name" value="Glyco_hydro_beta-prop_sf"/>
</dbReference>